<dbReference type="EMBL" id="KV442146">
    <property type="protein sequence ID" value="OAQ22717.1"/>
    <property type="molecule type" value="Genomic_DNA"/>
</dbReference>
<proteinExistence type="predicted"/>
<evidence type="ECO:0000313" key="4">
    <source>
        <dbReference type="Proteomes" id="UP000078512"/>
    </source>
</evidence>
<dbReference type="OrthoDB" id="10396734at2759"/>
<feature type="region of interest" description="Disordered" evidence="2">
    <location>
        <begin position="1"/>
        <end position="26"/>
    </location>
</feature>
<evidence type="ECO:0000313" key="3">
    <source>
        <dbReference type="EMBL" id="OAQ22717.1"/>
    </source>
</evidence>
<keyword evidence="4" id="KW-1185">Reference proteome</keyword>
<name>A0A197JC77_9FUNG</name>
<keyword evidence="1" id="KW-0175">Coiled coil</keyword>
<gene>
    <name evidence="3" type="ORF">K457DRAFT_1130998</name>
</gene>
<dbReference type="AlphaFoldDB" id="A0A197JC77"/>
<reference evidence="3 4" key="1">
    <citation type="submission" date="2016-05" db="EMBL/GenBank/DDBJ databases">
        <title>Genome sequencing reveals origins of a unique bacterial endosymbiosis in the earliest lineages of terrestrial Fungi.</title>
        <authorList>
            <consortium name="DOE Joint Genome Institute"/>
            <person name="Uehling J."/>
            <person name="Gryganskyi A."/>
            <person name="Hameed K."/>
            <person name="Tschaplinski T."/>
            <person name="Misztal P."/>
            <person name="Wu S."/>
            <person name="Desiro A."/>
            <person name="Vande Pol N."/>
            <person name="Du Z.-Y."/>
            <person name="Zienkiewicz A."/>
            <person name="Zienkiewicz K."/>
            <person name="Morin E."/>
            <person name="Tisserant E."/>
            <person name="Splivallo R."/>
            <person name="Hainaut M."/>
            <person name="Henrissat B."/>
            <person name="Ohm R."/>
            <person name="Kuo A."/>
            <person name="Yan J."/>
            <person name="Lipzen A."/>
            <person name="Nolan M."/>
            <person name="Labutti K."/>
            <person name="Barry K."/>
            <person name="Goldstein A."/>
            <person name="Labbe J."/>
            <person name="Schadt C."/>
            <person name="Tuskan G."/>
            <person name="Grigoriev I."/>
            <person name="Martin F."/>
            <person name="Vilgalys R."/>
            <person name="Bonito G."/>
        </authorList>
    </citation>
    <scope>NUCLEOTIDE SEQUENCE [LARGE SCALE GENOMIC DNA]</scope>
    <source>
        <strain evidence="3 4">AG-77</strain>
    </source>
</reference>
<feature type="coiled-coil region" evidence="1">
    <location>
        <begin position="52"/>
        <end position="79"/>
    </location>
</feature>
<protein>
    <submittedName>
        <fullName evidence="3">Uncharacterized protein</fullName>
    </submittedName>
</protein>
<evidence type="ECO:0000256" key="2">
    <source>
        <dbReference type="SAM" id="MobiDB-lite"/>
    </source>
</evidence>
<evidence type="ECO:0000256" key="1">
    <source>
        <dbReference type="SAM" id="Coils"/>
    </source>
</evidence>
<feature type="compositionally biased region" description="Basic and acidic residues" evidence="2">
    <location>
        <begin position="1"/>
        <end position="15"/>
    </location>
</feature>
<sequence length="138" mass="15951">MMADNLEERSADVQERQPIYPPVAETAKQQTKRHFLRFIASALDGERFNFNLEKNQKDAQDLAEEIRKAVREKLAMREALFRPRERERSSSIDSDDYSLFKATFGAESLAVKVENWLASDDPKARAVARFVVRNSMQN</sequence>
<dbReference type="Proteomes" id="UP000078512">
    <property type="component" value="Unassembled WGS sequence"/>
</dbReference>
<accession>A0A197JC77</accession>
<organism evidence="3 4">
    <name type="scientific">Linnemannia elongata AG-77</name>
    <dbReference type="NCBI Taxonomy" id="1314771"/>
    <lineage>
        <taxon>Eukaryota</taxon>
        <taxon>Fungi</taxon>
        <taxon>Fungi incertae sedis</taxon>
        <taxon>Mucoromycota</taxon>
        <taxon>Mortierellomycotina</taxon>
        <taxon>Mortierellomycetes</taxon>
        <taxon>Mortierellales</taxon>
        <taxon>Mortierellaceae</taxon>
        <taxon>Linnemannia</taxon>
    </lineage>
</organism>